<gene>
    <name evidence="1" type="ORF">MSG28_010626</name>
</gene>
<evidence type="ECO:0000313" key="2">
    <source>
        <dbReference type="Proteomes" id="UP001064048"/>
    </source>
</evidence>
<sequence length="1430" mass="160412">MSVKAKDQTSGDLCKNHSARCDKDFLRVCPSKLSRRELEDLYYSLLENNLELKRAVNSQNERIRNLSTKVQRLSTQNRTSLSREPKECCAAAKVAISEQRASIAELKKANECMAERIRRLNMRLCSAKQFLKRSPNQCVSKCFNCISGASTSVKNLSTSALHDKTDDIDNLRSVGVSAQSVNKKPSSTRTVETNTPEYYDNNEVKTDEVCDENKCRTTMEEFKRRIVDLQEELSKTHTEYSARMSLLEQQVSVLRAARSQSLRAGDDAEIARKLRDASAAAELESQLKLERRKVAEMEMRLKAADMSQQVARTIEQHLSNISQLEEKRRESQNESERCNICMSPRFTFNEVSPDQLPATSKRLNQLTVPEDKNCKSEDSGYAEANRESGKDESMESLNRDLTQRVAHLQAELDGLKSTVDNPDRSSKSLRSKSVEFESYDVVIKEPDVPLIKNIKDYNCVIIDPSKKIIVEIDHVNNDTKVKETFPPSPNLPNEETNQVQDEQLPSSSKQYTESIQSKQQSRFESQLNQKRNRLEQRRLEQTASQHSNKVNLDDVFKVLSTESKLNTYNIDEDNNVDNRVDNDLKSNIYKTDNIKMEEGDIILASYHTIYKNDTQDNVLSTKDTAENNLKGKVQCKCPKCKEDQENVETPCIEWLSGERGNDTEVCQQDEKPLRDQKGAANKRVSHQIMDKELTRRISQEGMSARPTQDTTFDEKSLNMPVKPKNDKHNSLQIPGPLPTDNRDSVASKISKANEKNGSLKASRGKLKNRGISIEGICGNGPTSPTREENNRVKSVINGITIDDDDRQAVSNNMFHYHDSEKKLSFEQNVTEDFGKVSSRNVKNTHGETPLTGPTILAGQEQQFELCAHSATVCTCPGGRSSMPMLRSCSGTQTSTALPPNLVFRRCACAAGTGGGLNTLEQSGVEAKPEASKPNSGNTYNVPEPPEVYKSRATTPENTENEISVMTDLPTERDDTTPRDVLSPGEHKATTTSESYTPVQDQMLSEGEVPNGTNYPKRNVSMSTGEYPGAKLPGDINPYNQESSAQKMEAALQAISQELARCRSLLHSQRPREQRPLSKDAASAAELTSRESITLRKAEAKPRLSGGLTPKCNFTLHVGTIVLSDELIPNSTYRFSAHYTLKKVSVGYYDDERSEEVRCDDEQSEAVMLSRDKQLVLSWKFYDQNVTMTRVNPGRVIHFDFSMEYEEKITEEFLEYLKRKEMPITISEMENKERPFATCALPLREALLNANRRADLSLALVGSSPVDSNVPNATDELGVLDLWCMLRVEPRHLTAATMNRDMSMMSGISSLPNPQQSKLAEIMEDDLSNTYRISQDLDIHLNRQKVDPNMTFFGTGDDRDNKDFYSPEPMPMPSSMGQPSVAPSTVRHRSKLSGPSISSDLGMTGYGQDHMHTRLRHMLREGEGGAAKSAA</sequence>
<reference evidence="1 2" key="1">
    <citation type="journal article" date="2022" name="Genome Biol. Evol.">
        <title>The Spruce Budworm Genome: Reconstructing the Evolutionary History of Antifreeze Proteins.</title>
        <authorList>
            <person name="Beliveau C."/>
            <person name="Gagne P."/>
            <person name="Picq S."/>
            <person name="Vernygora O."/>
            <person name="Keeling C.I."/>
            <person name="Pinkney K."/>
            <person name="Doucet D."/>
            <person name="Wen F."/>
            <person name="Johnston J.S."/>
            <person name="Maaroufi H."/>
            <person name="Boyle B."/>
            <person name="Laroche J."/>
            <person name="Dewar K."/>
            <person name="Juretic N."/>
            <person name="Blackburn G."/>
            <person name="Nisole A."/>
            <person name="Brunet B."/>
            <person name="Brandao M."/>
            <person name="Lumley L."/>
            <person name="Duan J."/>
            <person name="Quan G."/>
            <person name="Lucarotti C.J."/>
            <person name="Roe A.D."/>
            <person name="Sperling F.A.H."/>
            <person name="Levesque R.C."/>
            <person name="Cusson M."/>
        </authorList>
    </citation>
    <scope>NUCLEOTIDE SEQUENCE [LARGE SCALE GENOMIC DNA]</scope>
    <source>
        <strain evidence="1">Glfc:IPQL:Cfum</strain>
    </source>
</reference>
<protein>
    <submittedName>
        <fullName evidence="1">Uncharacterized protein</fullName>
    </submittedName>
</protein>
<organism evidence="1 2">
    <name type="scientific">Choristoneura fumiferana</name>
    <name type="common">Spruce budworm moth</name>
    <name type="synonym">Archips fumiferana</name>
    <dbReference type="NCBI Taxonomy" id="7141"/>
    <lineage>
        <taxon>Eukaryota</taxon>
        <taxon>Metazoa</taxon>
        <taxon>Ecdysozoa</taxon>
        <taxon>Arthropoda</taxon>
        <taxon>Hexapoda</taxon>
        <taxon>Insecta</taxon>
        <taxon>Pterygota</taxon>
        <taxon>Neoptera</taxon>
        <taxon>Endopterygota</taxon>
        <taxon>Lepidoptera</taxon>
        <taxon>Glossata</taxon>
        <taxon>Ditrysia</taxon>
        <taxon>Tortricoidea</taxon>
        <taxon>Tortricidae</taxon>
        <taxon>Tortricinae</taxon>
        <taxon>Choristoneura</taxon>
    </lineage>
</organism>
<accession>A0ACC0KN70</accession>
<name>A0ACC0KN70_CHOFU</name>
<evidence type="ECO:0000313" key="1">
    <source>
        <dbReference type="EMBL" id="KAI8437962.1"/>
    </source>
</evidence>
<keyword evidence="2" id="KW-1185">Reference proteome</keyword>
<dbReference type="Proteomes" id="UP001064048">
    <property type="component" value="Chromosome 18"/>
</dbReference>
<dbReference type="EMBL" id="CM046118">
    <property type="protein sequence ID" value="KAI8437962.1"/>
    <property type="molecule type" value="Genomic_DNA"/>
</dbReference>
<comment type="caution">
    <text evidence="1">The sequence shown here is derived from an EMBL/GenBank/DDBJ whole genome shotgun (WGS) entry which is preliminary data.</text>
</comment>
<proteinExistence type="predicted"/>